<sequence>MPAMASTFRIHCRASDDLGLAIVGGEPVLTKANGRDDRQLWLKDLTYGAGVTDEAGSPAFALVNKATGEALKHSLGHGHPVRAVRLHLAGYVDESVLWAESDEDLGDGFRRVHMLNNIHFIFDAEASIPDLGGARDGTRLILFRWNGGLNQQWRIAPHSAPAAAVAELPEHARPLRILCQSGQGLSLTVRDRTAVLARADDDDECQCWIQSFRNTGHVTDGAGHRAFALVNRATGKALGHCRGDEQVYLAGHNPDSVDVALLWTQSNDLGEGFRNIRTASDVDTVLDAANAVPEVGGAHDGTPVIVFPWNDGSNQKWKMLPFY</sequence>
<evidence type="ECO:0008006" key="3">
    <source>
        <dbReference type="Google" id="ProtNLM"/>
    </source>
</evidence>
<protein>
    <recommendedName>
        <fullName evidence="3">Ricin B lectin domain-containing protein</fullName>
    </recommendedName>
</protein>
<dbReference type="CDD" id="cd23431">
    <property type="entry name" value="beta-trefoil_Ricin_AtEULS3-like"/>
    <property type="match status" value="2"/>
</dbReference>
<keyword evidence="2" id="KW-1185">Reference proteome</keyword>
<evidence type="ECO:0000313" key="2">
    <source>
        <dbReference type="Proteomes" id="UP000244336"/>
    </source>
</evidence>
<reference evidence="1 2" key="1">
    <citation type="submission" date="2018-04" db="EMBL/GenBank/DDBJ databases">
        <title>WGS assembly of Panicum hallii var. hallii HAL2.</title>
        <authorList>
            <person name="Lovell J."/>
            <person name="Jenkins J."/>
            <person name="Lowry D."/>
            <person name="Mamidi S."/>
            <person name="Sreedasyam A."/>
            <person name="Weng X."/>
            <person name="Barry K."/>
            <person name="Bonette J."/>
            <person name="Campitelli B."/>
            <person name="Daum C."/>
            <person name="Gordon S."/>
            <person name="Gould B."/>
            <person name="Lipzen A."/>
            <person name="MacQueen A."/>
            <person name="Palacio-Mejia J."/>
            <person name="Plott C."/>
            <person name="Shakirov E."/>
            <person name="Shu S."/>
            <person name="Yoshinaga Y."/>
            <person name="Zane M."/>
            <person name="Rokhsar D."/>
            <person name="Grimwood J."/>
            <person name="Schmutz J."/>
            <person name="Juenger T."/>
        </authorList>
    </citation>
    <scope>NUCLEOTIDE SEQUENCE [LARGE SCALE GENOMIC DNA]</scope>
    <source>
        <strain evidence="2">cv. HAL2</strain>
    </source>
</reference>
<accession>A0A2T7CD68</accession>
<dbReference type="EMBL" id="CM009757">
    <property type="protein sequence ID" value="PUZ41287.1"/>
    <property type="molecule type" value="Genomic_DNA"/>
</dbReference>
<dbReference type="InterPro" id="IPR040249">
    <property type="entry name" value="Ricin_B-like_lectin_EULS3-like"/>
</dbReference>
<dbReference type="PANTHER" id="PTHR31257">
    <property type="entry name" value="RICIN B-LIKE LECTIN EULS3"/>
    <property type="match status" value="1"/>
</dbReference>
<dbReference type="InterPro" id="IPR035992">
    <property type="entry name" value="Ricin_B-like_lectins"/>
</dbReference>
<dbReference type="STRING" id="1504633.A0A2T7CD68"/>
<proteinExistence type="predicted"/>
<dbReference type="OrthoDB" id="7769065at2759"/>
<dbReference type="SUPFAM" id="SSF50370">
    <property type="entry name" value="Ricin B-like lectins"/>
    <property type="match status" value="2"/>
</dbReference>
<gene>
    <name evidence="1" type="ORF">GQ55_9G491800</name>
</gene>
<evidence type="ECO:0000313" key="1">
    <source>
        <dbReference type="EMBL" id="PUZ41287.1"/>
    </source>
</evidence>
<dbReference type="AlphaFoldDB" id="A0A2T7CD68"/>
<dbReference type="Gene3D" id="2.80.10.50">
    <property type="match status" value="2"/>
</dbReference>
<dbReference type="Gramene" id="PUZ41287">
    <property type="protein sequence ID" value="PUZ41287"/>
    <property type="gene ID" value="GQ55_9G491800"/>
</dbReference>
<dbReference type="PANTHER" id="PTHR31257:SF13">
    <property type="entry name" value="OS03G0325900 PROTEIN"/>
    <property type="match status" value="1"/>
</dbReference>
<organism evidence="1 2">
    <name type="scientific">Panicum hallii var. hallii</name>
    <dbReference type="NCBI Taxonomy" id="1504633"/>
    <lineage>
        <taxon>Eukaryota</taxon>
        <taxon>Viridiplantae</taxon>
        <taxon>Streptophyta</taxon>
        <taxon>Embryophyta</taxon>
        <taxon>Tracheophyta</taxon>
        <taxon>Spermatophyta</taxon>
        <taxon>Magnoliopsida</taxon>
        <taxon>Liliopsida</taxon>
        <taxon>Poales</taxon>
        <taxon>Poaceae</taxon>
        <taxon>PACMAD clade</taxon>
        <taxon>Panicoideae</taxon>
        <taxon>Panicodae</taxon>
        <taxon>Paniceae</taxon>
        <taxon>Panicinae</taxon>
        <taxon>Panicum</taxon>
        <taxon>Panicum sect. Panicum</taxon>
    </lineage>
</organism>
<name>A0A2T7CD68_9POAL</name>
<dbReference type="Proteomes" id="UP000244336">
    <property type="component" value="Chromosome 9"/>
</dbReference>